<accession>A0A2S6H405</accession>
<dbReference type="RefSeq" id="WP_104430477.1">
    <property type="nucleotide sequence ID" value="NZ_PTIZ01000020.1"/>
</dbReference>
<dbReference type="Pfam" id="PF08895">
    <property type="entry name" value="DUF1840"/>
    <property type="match status" value="1"/>
</dbReference>
<dbReference type="AlphaFoldDB" id="A0A2S6H405"/>
<evidence type="ECO:0000313" key="2">
    <source>
        <dbReference type="Proteomes" id="UP000240010"/>
    </source>
</evidence>
<reference evidence="1 2" key="1">
    <citation type="submission" date="2018-02" db="EMBL/GenBank/DDBJ databases">
        <title>Subsurface microbial communities from deep shales in Ohio and West Virginia, USA.</title>
        <authorList>
            <person name="Wrighton K."/>
        </authorList>
    </citation>
    <scope>NUCLEOTIDE SEQUENCE [LARGE SCALE GENOMIC DNA]</scope>
    <source>
        <strain evidence="1 2">OWC-DMM</strain>
    </source>
</reference>
<dbReference type="Proteomes" id="UP000240010">
    <property type="component" value="Unassembled WGS sequence"/>
</dbReference>
<dbReference type="EMBL" id="PTIZ01000020">
    <property type="protein sequence ID" value="PPK72171.1"/>
    <property type="molecule type" value="Genomic_DNA"/>
</dbReference>
<evidence type="ECO:0000313" key="1">
    <source>
        <dbReference type="EMBL" id="PPK72171.1"/>
    </source>
</evidence>
<sequence>MLVTFTTNAHADTTLFGDVALALLKMMGHSATVPGAILAADVPAALSRLTAAIEAEKASPPVEDKYADEPIVSMAHRALPLINLLAAAAKADADVMWQ</sequence>
<name>A0A2S6H405_9GAMM</name>
<organism evidence="1 2">
    <name type="scientific">Methylobacter tundripaludum</name>
    <dbReference type="NCBI Taxonomy" id="173365"/>
    <lineage>
        <taxon>Bacteria</taxon>
        <taxon>Pseudomonadati</taxon>
        <taxon>Pseudomonadota</taxon>
        <taxon>Gammaproteobacteria</taxon>
        <taxon>Methylococcales</taxon>
        <taxon>Methylococcaceae</taxon>
        <taxon>Methylobacter</taxon>
    </lineage>
</organism>
<gene>
    <name evidence="1" type="ORF">B0F87_1206</name>
</gene>
<dbReference type="InterPro" id="IPR014991">
    <property type="entry name" value="DUF1840"/>
</dbReference>
<comment type="caution">
    <text evidence="1">The sequence shown here is derived from an EMBL/GenBank/DDBJ whole genome shotgun (WGS) entry which is preliminary data.</text>
</comment>
<protein>
    <submittedName>
        <fullName evidence="1">Uncharacterized protein DUF1840</fullName>
    </submittedName>
</protein>
<proteinExistence type="predicted"/>